<protein>
    <submittedName>
        <fullName evidence="8">TonB-dependent receptor plug domain-containing protein</fullName>
    </submittedName>
</protein>
<dbReference type="Pfam" id="PF07715">
    <property type="entry name" value="Plug"/>
    <property type="match status" value="1"/>
</dbReference>
<feature type="domain" description="TonB-dependent receptor-like beta-barrel" evidence="6">
    <location>
        <begin position="448"/>
        <end position="889"/>
    </location>
</feature>
<dbReference type="Proteomes" id="UP001169760">
    <property type="component" value="Unassembled WGS sequence"/>
</dbReference>
<feature type="chain" id="PRO_5043835386" evidence="5">
    <location>
        <begin position="30"/>
        <end position="929"/>
    </location>
</feature>
<dbReference type="Gene3D" id="2.40.170.20">
    <property type="entry name" value="TonB-dependent receptor, beta-barrel domain"/>
    <property type="match status" value="1"/>
</dbReference>
<evidence type="ECO:0000256" key="1">
    <source>
        <dbReference type="ARBA" id="ARBA00004442"/>
    </source>
</evidence>
<organism evidence="8 9">
    <name type="scientific">Saccharophagus degradans</name>
    <dbReference type="NCBI Taxonomy" id="86304"/>
    <lineage>
        <taxon>Bacteria</taxon>
        <taxon>Pseudomonadati</taxon>
        <taxon>Pseudomonadota</taxon>
        <taxon>Gammaproteobacteria</taxon>
        <taxon>Cellvibrionales</taxon>
        <taxon>Cellvibrionaceae</taxon>
        <taxon>Saccharophagus</taxon>
    </lineage>
</organism>
<dbReference type="PANTHER" id="PTHR40980:SF4">
    <property type="entry name" value="TONB-DEPENDENT RECEPTOR-LIKE BETA-BARREL DOMAIN-CONTAINING PROTEIN"/>
    <property type="match status" value="1"/>
</dbReference>
<feature type="signal peptide" evidence="5">
    <location>
        <begin position="1"/>
        <end position="29"/>
    </location>
</feature>
<gene>
    <name evidence="8" type="ORF">Q4521_05085</name>
</gene>
<keyword evidence="8" id="KW-0675">Receptor</keyword>
<dbReference type="AlphaFoldDB" id="A0AAW7X4L9"/>
<feature type="domain" description="TonB-dependent receptor plug" evidence="7">
    <location>
        <begin position="69"/>
        <end position="163"/>
    </location>
</feature>
<keyword evidence="4" id="KW-0798">TonB box</keyword>
<evidence type="ECO:0000259" key="7">
    <source>
        <dbReference type="Pfam" id="PF07715"/>
    </source>
</evidence>
<dbReference type="InterPro" id="IPR037066">
    <property type="entry name" value="Plug_dom_sf"/>
</dbReference>
<dbReference type="EMBL" id="JAUOPB010000003">
    <property type="protein sequence ID" value="MDO6421837.1"/>
    <property type="molecule type" value="Genomic_DNA"/>
</dbReference>
<reference evidence="8" key="1">
    <citation type="submission" date="2023-07" db="EMBL/GenBank/DDBJ databases">
        <title>Genome content predicts the carbon catabolic preferences of heterotrophic bacteria.</title>
        <authorList>
            <person name="Gralka M."/>
        </authorList>
    </citation>
    <scope>NUCLEOTIDE SEQUENCE</scope>
    <source>
        <strain evidence="8">I3M17_2</strain>
    </source>
</reference>
<keyword evidence="3" id="KW-0998">Cell outer membrane</keyword>
<proteinExistence type="inferred from homology"/>
<evidence type="ECO:0000256" key="4">
    <source>
        <dbReference type="RuleBase" id="RU003357"/>
    </source>
</evidence>
<dbReference type="InterPro" id="IPR036942">
    <property type="entry name" value="Beta-barrel_TonB_sf"/>
</dbReference>
<evidence type="ECO:0000313" key="8">
    <source>
        <dbReference type="EMBL" id="MDO6421837.1"/>
    </source>
</evidence>
<evidence type="ECO:0000256" key="5">
    <source>
        <dbReference type="SAM" id="SignalP"/>
    </source>
</evidence>
<comment type="caution">
    <text evidence="8">The sequence shown here is derived from an EMBL/GenBank/DDBJ whole genome shotgun (WGS) entry which is preliminary data.</text>
</comment>
<dbReference type="Pfam" id="PF00593">
    <property type="entry name" value="TonB_dep_Rec_b-barrel"/>
    <property type="match status" value="1"/>
</dbReference>
<dbReference type="Gene3D" id="2.170.130.10">
    <property type="entry name" value="TonB-dependent receptor, plug domain"/>
    <property type="match status" value="1"/>
</dbReference>
<dbReference type="InterPro" id="IPR000531">
    <property type="entry name" value="Beta-barrel_TonB"/>
</dbReference>
<accession>A0AAW7X4L9</accession>
<comment type="similarity">
    <text evidence="4">Belongs to the TonB-dependent receptor family.</text>
</comment>
<dbReference type="SUPFAM" id="SSF56935">
    <property type="entry name" value="Porins"/>
    <property type="match status" value="1"/>
</dbReference>
<sequence length="929" mass="102535">MNKFKRNLTGAFAAFPLSVLSVAIGSAYAQEETAESKPKIDLGIKSPIEEVLILGRLQDSATDVIGERMDQSVAIDIITSETFSRTGDSTVAAALRRLPGVTLVDDKYVYVRGLGERYLSTTLNGAVVPSPDLTRNVIPLDIFPTSIVESLSVQKVASADMPAAFGGGHVDIRTTGIPAATMFNIELSTGMHSGSDGDFMSYNGGGDDNMGEDDGTRALSPVLRNALSTYRGNFSPFSIQEAQPGITTAEAEAVNRGLAKELFRDITINDESGQKDLGVELNAGSVFDLWKGIELGVVAGGSYDRQWRNAETVQRGFSDPEEQVKFISDSTFTVDLTGTLGFGLRFNEENQINTTSIFIRNTDDTVSINNFFNANDKLSSGKGQRYTEFEYQQREVTINQIHGEHELGFETIEALELDMIKFLEGLTVDWYYSDSEATTDIPLDLRINAFTTADPVTGETITTTVGSQDRNAAQYRFSDLRDDVESYGWEATFPIELDKFEIKLIGGAENWEKVRYFEQLRFNLGAKTEERAEFSGPLGVLYSDENVLDPDFGYAISVQDATSSYFAANRVSAGYGKLDLTWDHTIRFVAGVRGEDYQQVNLGWNPNEFDGSPIVGLTQAFNQLEAQADYTNGNPVSQFFEDATYSDSELFYSAALTWMVQDFWAQDFQLRASYADSTVRPDLREIASSSYLDPITDVSVNGNPDVVPSTLKNYDLRAEWFFSNGDNFTVSAFYKDIKNPIELFEAAAADDNIAAKIHNADSATVSGIEVEFLKGLGDLTRVLDPFYTQGNFTVMDHELVTGNNADSPTNDIRGLNGASEYAANVLIGFDSYDSKHSATLAYNVFGERLYFAGRNGSPDSFEQPFNSLNFTYSFYPTESLTVKFRAKNLLNEDFVIQRTATDTDGNASDVDVIREERGQTFSLSLKYSY</sequence>
<dbReference type="RefSeq" id="WP_303491519.1">
    <property type="nucleotide sequence ID" value="NZ_JAUOPB010000003.1"/>
</dbReference>
<evidence type="ECO:0000256" key="3">
    <source>
        <dbReference type="ARBA" id="ARBA00023237"/>
    </source>
</evidence>
<evidence type="ECO:0000256" key="2">
    <source>
        <dbReference type="ARBA" id="ARBA00023136"/>
    </source>
</evidence>
<keyword evidence="2 4" id="KW-0472">Membrane</keyword>
<dbReference type="InterPro" id="IPR012910">
    <property type="entry name" value="Plug_dom"/>
</dbReference>
<evidence type="ECO:0000259" key="6">
    <source>
        <dbReference type="Pfam" id="PF00593"/>
    </source>
</evidence>
<keyword evidence="5" id="KW-0732">Signal</keyword>
<name>A0AAW7X4L9_9GAMM</name>
<evidence type="ECO:0000313" key="9">
    <source>
        <dbReference type="Proteomes" id="UP001169760"/>
    </source>
</evidence>
<dbReference type="PANTHER" id="PTHR40980">
    <property type="entry name" value="PLUG DOMAIN-CONTAINING PROTEIN"/>
    <property type="match status" value="1"/>
</dbReference>
<dbReference type="GO" id="GO:0009279">
    <property type="term" value="C:cell outer membrane"/>
    <property type="evidence" value="ECO:0007669"/>
    <property type="project" value="UniProtKB-SubCell"/>
</dbReference>
<comment type="subcellular location">
    <subcellularLocation>
        <location evidence="1 4">Cell outer membrane</location>
    </subcellularLocation>
</comment>